<evidence type="ECO:0000313" key="2">
    <source>
        <dbReference type="EMBL" id="KAF5743354.1"/>
    </source>
</evidence>
<proteinExistence type="inferred from homology"/>
<keyword evidence="3" id="KW-1185">Reference proteome</keyword>
<protein>
    <submittedName>
        <fullName evidence="2">Omega-hydroxypalmitate O-feruloyl transferase-like</fullName>
    </submittedName>
</protein>
<dbReference type="Gene3D" id="3.30.559.10">
    <property type="entry name" value="Chloramphenicol acetyltransferase-like domain"/>
    <property type="match status" value="2"/>
</dbReference>
<dbReference type="InParanoid" id="A0A7J7DAP4"/>
<dbReference type="Pfam" id="PF02458">
    <property type="entry name" value="Transferase"/>
    <property type="match status" value="1"/>
</dbReference>
<organism evidence="2 3">
    <name type="scientific">Tripterygium wilfordii</name>
    <name type="common">Thunder God vine</name>
    <dbReference type="NCBI Taxonomy" id="458696"/>
    <lineage>
        <taxon>Eukaryota</taxon>
        <taxon>Viridiplantae</taxon>
        <taxon>Streptophyta</taxon>
        <taxon>Embryophyta</taxon>
        <taxon>Tracheophyta</taxon>
        <taxon>Spermatophyta</taxon>
        <taxon>Magnoliopsida</taxon>
        <taxon>eudicotyledons</taxon>
        <taxon>Gunneridae</taxon>
        <taxon>Pentapetalae</taxon>
        <taxon>rosids</taxon>
        <taxon>fabids</taxon>
        <taxon>Celastrales</taxon>
        <taxon>Celastraceae</taxon>
        <taxon>Tripterygium</taxon>
    </lineage>
</organism>
<dbReference type="GO" id="GO:0016747">
    <property type="term" value="F:acyltransferase activity, transferring groups other than amino-acyl groups"/>
    <property type="evidence" value="ECO:0007669"/>
    <property type="project" value="TreeGrafter"/>
</dbReference>
<keyword evidence="2" id="KW-0808">Transferase</keyword>
<evidence type="ECO:0000256" key="1">
    <source>
        <dbReference type="ARBA" id="ARBA00009861"/>
    </source>
</evidence>
<comment type="caution">
    <text evidence="2">The sequence shown here is derived from an EMBL/GenBank/DDBJ whole genome shotgun (WGS) entry which is preliminary data.</text>
</comment>
<evidence type="ECO:0000313" key="3">
    <source>
        <dbReference type="Proteomes" id="UP000593562"/>
    </source>
</evidence>
<sequence length="481" mass="53326">MAANHQNSNNTVCVTKRVSVYPKSSINPPKVISLSNLDRQCPMLMYLVFFYKNHSLSLDYVFNSLKSGLEQTLSVWYPAAGRLSLNPSDGKLNLWCNNEGAIMVEAITRVKISELGDLSNYNDFFEDLVYKPVFNRSFSDMPLVVAQVTKFGCGGYSIGIGTSHSLFDGPSTYDFLSAWACNSAILKQKQQVQVGGSHEVILQKPPVHERGTLLLVGNDCGAQKGVVGVKRAAAIDHLYELIKQALTDHQSRPAGTHDHMMKLGGSSNDYVLKTYHLSGAMIDKLKLETLGDHWRGISSSFEIVAAHLWKARTKALGVKKEKMVCLQFAVDIRSKMVPPLPKGFSGNAYVLASIVQSAGELEQQRHEAIIEKIKEAKNRVSNEYVKAYIKALDGPQQQQDSLPPMKELTIVSDWTRMPFHKIDFLSGEEAAAAYASPLVSPIPQVAYLMQSVDDLRGIHLRIGLHPQSLNAFSHYFLTNLQ</sequence>
<gene>
    <name evidence="2" type="ORF">HS088_TW09G01422</name>
</gene>
<reference evidence="2 3" key="1">
    <citation type="journal article" date="2020" name="Nat. Commun.">
        <title>Genome of Tripterygium wilfordii and identification of cytochrome P450 involved in triptolide biosynthesis.</title>
        <authorList>
            <person name="Tu L."/>
            <person name="Su P."/>
            <person name="Zhang Z."/>
            <person name="Gao L."/>
            <person name="Wang J."/>
            <person name="Hu T."/>
            <person name="Zhou J."/>
            <person name="Zhang Y."/>
            <person name="Zhao Y."/>
            <person name="Liu Y."/>
            <person name="Song Y."/>
            <person name="Tong Y."/>
            <person name="Lu Y."/>
            <person name="Yang J."/>
            <person name="Xu C."/>
            <person name="Jia M."/>
            <person name="Peters R.J."/>
            <person name="Huang L."/>
            <person name="Gao W."/>
        </authorList>
    </citation>
    <scope>NUCLEOTIDE SEQUENCE [LARGE SCALE GENOMIC DNA]</scope>
    <source>
        <strain evidence="3">cv. XIE 37</strain>
        <tissue evidence="2">Leaf</tissue>
    </source>
</reference>
<comment type="similarity">
    <text evidence="1">Belongs to the plant acyltransferase family.</text>
</comment>
<dbReference type="OrthoDB" id="671439at2759"/>
<accession>A0A7J7DAP4</accession>
<dbReference type="PANTHER" id="PTHR31642">
    <property type="entry name" value="TRICHOTHECENE 3-O-ACETYLTRANSFERASE"/>
    <property type="match status" value="1"/>
</dbReference>
<name>A0A7J7DAP4_TRIWF</name>
<dbReference type="FunCoup" id="A0A7J7DAP4">
    <property type="interactions" value="4"/>
</dbReference>
<dbReference type="EMBL" id="JAAARO010000009">
    <property type="protein sequence ID" value="KAF5743354.1"/>
    <property type="molecule type" value="Genomic_DNA"/>
</dbReference>
<dbReference type="Proteomes" id="UP000593562">
    <property type="component" value="Unassembled WGS sequence"/>
</dbReference>
<dbReference type="InterPro" id="IPR023213">
    <property type="entry name" value="CAT-like_dom_sf"/>
</dbReference>
<dbReference type="InterPro" id="IPR050317">
    <property type="entry name" value="Plant_Fungal_Acyltransferase"/>
</dbReference>
<dbReference type="AlphaFoldDB" id="A0A7J7DAP4"/>
<dbReference type="PANTHER" id="PTHR31642:SF145">
    <property type="entry name" value="BRASSINOSTEROID-RELATED ACYLTRANSFERASE 1"/>
    <property type="match status" value="1"/>
</dbReference>